<dbReference type="GO" id="GO:0006164">
    <property type="term" value="P:purine nucleotide biosynthetic process"/>
    <property type="evidence" value="ECO:0007669"/>
    <property type="project" value="UniProtKB-KW"/>
</dbReference>
<dbReference type="PANTHER" id="PTHR43055:SF1">
    <property type="entry name" value="FORMATE-DEPENDENT PHOSPHORIBOSYLGLYCINAMIDE FORMYLTRANSFERASE"/>
    <property type="match status" value="1"/>
</dbReference>
<dbReference type="InterPro" id="IPR016185">
    <property type="entry name" value="PreATP-grasp_dom_sf"/>
</dbReference>
<dbReference type="PROSITE" id="PS50975">
    <property type="entry name" value="ATP_GRASP"/>
    <property type="match status" value="1"/>
</dbReference>
<dbReference type="SUPFAM" id="SSF51246">
    <property type="entry name" value="Rudiment single hybrid motif"/>
    <property type="match status" value="1"/>
</dbReference>
<dbReference type="InterPro" id="IPR048740">
    <property type="entry name" value="PurT_C"/>
</dbReference>
<evidence type="ECO:0000256" key="5">
    <source>
        <dbReference type="PROSITE-ProRule" id="PRU00409"/>
    </source>
</evidence>
<dbReference type="EMBL" id="PPEA01000512">
    <property type="protein sequence ID" value="PQM46329.1"/>
    <property type="molecule type" value="Genomic_DNA"/>
</dbReference>
<dbReference type="Gene3D" id="3.30.470.20">
    <property type="entry name" value="ATP-grasp fold, B domain"/>
    <property type="match status" value="1"/>
</dbReference>
<dbReference type="Pfam" id="PF02222">
    <property type="entry name" value="ATP-grasp"/>
    <property type="match status" value="1"/>
</dbReference>
<dbReference type="GO" id="GO:0005829">
    <property type="term" value="C:cytosol"/>
    <property type="evidence" value="ECO:0007669"/>
    <property type="project" value="TreeGrafter"/>
</dbReference>
<dbReference type="GO" id="GO:0046872">
    <property type="term" value="F:metal ion binding"/>
    <property type="evidence" value="ECO:0007669"/>
    <property type="project" value="InterPro"/>
</dbReference>
<evidence type="ECO:0000256" key="4">
    <source>
        <dbReference type="ARBA" id="ARBA00022840"/>
    </source>
</evidence>
<feature type="domain" description="ATP-grasp" evidence="7">
    <location>
        <begin position="189"/>
        <end position="387"/>
    </location>
</feature>
<evidence type="ECO:0000256" key="6">
    <source>
        <dbReference type="SAM" id="MobiDB-lite"/>
    </source>
</evidence>
<evidence type="ECO:0000313" key="9">
    <source>
        <dbReference type="Proteomes" id="UP000238296"/>
    </source>
</evidence>
<dbReference type="EC" id="2.1.2.-" evidence="8"/>
<keyword evidence="8" id="KW-0808">Transferase</keyword>
<comment type="caution">
    <text evidence="8">The sequence shown here is derived from an EMBL/GenBank/DDBJ whole genome shotgun (WGS) entry which is preliminary data.</text>
</comment>
<evidence type="ECO:0000256" key="2">
    <source>
        <dbReference type="ARBA" id="ARBA00022741"/>
    </source>
</evidence>
<proteinExistence type="predicted"/>
<keyword evidence="3" id="KW-0658">Purine biosynthesis</keyword>
<feature type="compositionally biased region" description="Low complexity" evidence="6">
    <location>
        <begin position="20"/>
        <end position="39"/>
    </location>
</feature>
<dbReference type="Proteomes" id="UP000238296">
    <property type="component" value="Unassembled WGS sequence"/>
</dbReference>
<sequence>MVEGRTDQPESHGRHEQSAAEDAPAPAEPAPVTEAIPAADHPRSTEAIATADHPPVTEAIPAAKKPSTAEDPPTDPERARRTRVMLLGSGDLGRELVLAFQRLGVEVVAADRFANAPLHGIADQSVVVKLTDTDELAATIGWLQPRFVVTATDLVAADALTAASETGFTQVVPSVRGARLTTDREGMRRLAADELGLPTAPFWFAGSVEELRAVAEHAGFPMVVKPVAASHGEGESVMVRPEDVEPAWQRAVSAGDRVAHSRVMAETVVEVDYEVTLLTVRSEGPDGPTLDFCAPIGHRRIDGGDGELVVESWQPQPMSTAALDAAKSIAARIVKALGGHGVFGVELLIHGDEVYFSDVAVRPYDTALLTQRTQRLSAFELQARAILGLTTDTIMISPGAARVIYSGREAVDAAADTKLVTGALAEALAVPEADVVVFGHHEGYPRRRLGVAIATASDALIARERAGHAAAALRKLWGA</sequence>
<dbReference type="InterPro" id="IPR013815">
    <property type="entry name" value="ATP_grasp_subdomain_1"/>
</dbReference>
<evidence type="ECO:0000256" key="3">
    <source>
        <dbReference type="ARBA" id="ARBA00022755"/>
    </source>
</evidence>
<reference evidence="8 9" key="1">
    <citation type="journal article" date="2017" name="Int. J. Syst. Evol. Microbiol.">
        <title>Mycobacterium talmoniae sp. nov., a slowly growing mycobacterium isolated from human respiratory samples.</title>
        <authorList>
            <person name="Davidson R.M."/>
            <person name="DeGroote M.A."/>
            <person name="Marola J.L."/>
            <person name="Buss S."/>
            <person name="Jones V."/>
            <person name="McNeil M.R."/>
            <person name="Freifeld A.G."/>
            <person name="Elaine Epperson L."/>
            <person name="Hasan N.A."/>
            <person name="Jackson M."/>
            <person name="Iwen P.C."/>
            <person name="Salfinger M."/>
            <person name="Strong M."/>
        </authorList>
    </citation>
    <scope>NUCLEOTIDE SEQUENCE [LARGE SCALE GENOMIC DNA]</scope>
    <source>
        <strain evidence="8 9">ATCC BAA-2683</strain>
    </source>
</reference>
<dbReference type="InterPro" id="IPR011054">
    <property type="entry name" value="Rudment_hybrid_motif"/>
</dbReference>
<dbReference type="GO" id="GO:0016740">
    <property type="term" value="F:transferase activity"/>
    <property type="evidence" value="ECO:0007669"/>
    <property type="project" value="UniProtKB-KW"/>
</dbReference>
<dbReference type="GO" id="GO:0016874">
    <property type="term" value="F:ligase activity"/>
    <property type="evidence" value="ECO:0007669"/>
    <property type="project" value="UniProtKB-KW"/>
</dbReference>
<dbReference type="SUPFAM" id="SSF52440">
    <property type="entry name" value="PreATP-grasp domain"/>
    <property type="match status" value="1"/>
</dbReference>
<dbReference type="Pfam" id="PF21244">
    <property type="entry name" value="PurT_C"/>
    <property type="match status" value="1"/>
</dbReference>
<name>A0A2S8BI74_9MYCO</name>
<organism evidence="8 9">
    <name type="scientific">Mycobacterium talmoniae</name>
    <dbReference type="NCBI Taxonomy" id="1858794"/>
    <lineage>
        <taxon>Bacteria</taxon>
        <taxon>Bacillati</taxon>
        <taxon>Actinomycetota</taxon>
        <taxon>Actinomycetes</taxon>
        <taxon>Mycobacteriales</taxon>
        <taxon>Mycobacteriaceae</taxon>
        <taxon>Mycobacterium</taxon>
    </lineage>
</organism>
<keyword evidence="2 5" id="KW-0547">Nucleotide-binding</keyword>
<evidence type="ECO:0000313" key="8">
    <source>
        <dbReference type="EMBL" id="PQM46329.1"/>
    </source>
</evidence>
<protein>
    <submittedName>
        <fullName evidence="8">Formate-dependent phosphoribosylglycinamide formyltransferase</fullName>
        <ecNumber evidence="8">2.1.2.-</ecNumber>
    </submittedName>
</protein>
<dbReference type="Gene3D" id="3.40.50.20">
    <property type="match status" value="1"/>
</dbReference>
<dbReference type="Gene3D" id="3.30.1490.20">
    <property type="entry name" value="ATP-grasp fold, A domain"/>
    <property type="match status" value="1"/>
</dbReference>
<dbReference type="InterPro" id="IPR003135">
    <property type="entry name" value="ATP-grasp_carboxylate-amine"/>
</dbReference>
<dbReference type="NCBIfam" id="NF006766">
    <property type="entry name" value="PRK09288.1"/>
    <property type="match status" value="1"/>
</dbReference>
<dbReference type="PANTHER" id="PTHR43055">
    <property type="entry name" value="FORMATE-DEPENDENT PHOSPHORIBOSYLGLYCINAMIDE FORMYLTRANSFERASE"/>
    <property type="match status" value="1"/>
</dbReference>
<dbReference type="SUPFAM" id="SSF56059">
    <property type="entry name" value="Glutathione synthetase ATP-binding domain-like"/>
    <property type="match status" value="1"/>
</dbReference>
<feature type="compositionally biased region" description="Basic and acidic residues" evidence="6">
    <location>
        <begin position="1"/>
        <end position="18"/>
    </location>
</feature>
<evidence type="ECO:0000256" key="1">
    <source>
        <dbReference type="ARBA" id="ARBA00022598"/>
    </source>
</evidence>
<dbReference type="GO" id="GO:0005524">
    <property type="term" value="F:ATP binding"/>
    <property type="evidence" value="ECO:0007669"/>
    <property type="project" value="UniProtKB-UniRule"/>
</dbReference>
<feature type="region of interest" description="Disordered" evidence="6">
    <location>
        <begin position="1"/>
        <end position="79"/>
    </location>
</feature>
<dbReference type="InterPro" id="IPR011761">
    <property type="entry name" value="ATP-grasp"/>
</dbReference>
<evidence type="ECO:0000259" key="7">
    <source>
        <dbReference type="PROSITE" id="PS50975"/>
    </source>
</evidence>
<dbReference type="AlphaFoldDB" id="A0A2S8BI74"/>
<keyword evidence="1" id="KW-0436">Ligase</keyword>
<accession>A0A2S8BI74</accession>
<gene>
    <name evidence="8" type="primary">purT</name>
    <name evidence="8" type="ORF">C1Y40_03513</name>
</gene>
<keyword evidence="4 5" id="KW-0067">ATP-binding</keyword>